<dbReference type="OrthoDB" id="408702at2759"/>
<dbReference type="PANTHER" id="PTHR11079">
    <property type="entry name" value="CYTOSINE DEAMINASE FAMILY MEMBER"/>
    <property type="match status" value="1"/>
</dbReference>
<feature type="domain" description="CMP/dCMP-type deaminase" evidence="1">
    <location>
        <begin position="4"/>
        <end position="121"/>
    </location>
</feature>
<dbReference type="Gene3D" id="3.40.140.10">
    <property type="entry name" value="Cytidine Deaminase, domain 2"/>
    <property type="match status" value="1"/>
</dbReference>
<dbReference type="PANTHER" id="PTHR11079:SF179">
    <property type="entry name" value="TRNA(ADENINE(34)) DEAMINASE, CHLOROPLASTIC"/>
    <property type="match status" value="1"/>
</dbReference>
<dbReference type="AlphaFoldDB" id="A0A0U5G3D9"/>
<dbReference type="Proteomes" id="UP000054771">
    <property type="component" value="Unassembled WGS sequence"/>
</dbReference>
<organism evidence="2 3">
    <name type="scientific">Aspergillus calidoustus</name>
    <dbReference type="NCBI Taxonomy" id="454130"/>
    <lineage>
        <taxon>Eukaryota</taxon>
        <taxon>Fungi</taxon>
        <taxon>Dikarya</taxon>
        <taxon>Ascomycota</taxon>
        <taxon>Pezizomycotina</taxon>
        <taxon>Eurotiomycetes</taxon>
        <taxon>Eurotiomycetidae</taxon>
        <taxon>Eurotiales</taxon>
        <taxon>Aspergillaceae</taxon>
        <taxon>Aspergillus</taxon>
        <taxon>Aspergillus subgen. Nidulantes</taxon>
    </lineage>
</organism>
<dbReference type="EMBL" id="CDMC01000005">
    <property type="protein sequence ID" value="CEL05118.1"/>
    <property type="molecule type" value="Genomic_DNA"/>
</dbReference>
<dbReference type="InterPro" id="IPR058535">
    <property type="entry name" value="MafB19-deam"/>
</dbReference>
<dbReference type="InterPro" id="IPR016193">
    <property type="entry name" value="Cytidine_deaminase-like"/>
</dbReference>
<dbReference type="GO" id="GO:0046872">
    <property type="term" value="F:metal ion binding"/>
    <property type="evidence" value="ECO:0007669"/>
    <property type="project" value="UniProtKB-KW"/>
</dbReference>
<name>A0A0U5G3D9_ASPCI</name>
<dbReference type="SUPFAM" id="SSF53927">
    <property type="entry name" value="Cytidine deaminase-like"/>
    <property type="match status" value="1"/>
</dbReference>
<dbReference type="PROSITE" id="PS51747">
    <property type="entry name" value="CYT_DCMP_DEAMINASES_2"/>
    <property type="match status" value="1"/>
</dbReference>
<proteinExistence type="predicted"/>
<reference evidence="3" key="1">
    <citation type="journal article" date="2016" name="Genome Announc.">
        <title>Draft genome sequences of fungus Aspergillus calidoustus.</title>
        <authorList>
            <person name="Horn F."/>
            <person name="Linde J."/>
            <person name="Mattern D.J."/>
            <person name="Walther G."/>
            <person name="Guthke R."/>
            <person name="Scherlach K."/>
            <person name="Martin K."/>
            <person name="Brakhage A.A."/>
            <person name="Petzke L."/>
            <person name="Valiante V."/>
        </authorList>
    </citation>
    <scope>NUCLEOTIDE SEQUENCE [LARGE SCALE GENOMIC DNA]</scope>
    <source>
        <strain evidence="3">SF006504</strain>
    </source>
</reference>
<evidence type="ECO:0000313" key="3">
    <source>
        <dbReference type="Proteomes" id="UP000054771"/>
    </source>
</evidence>
<gene>
    <name evidence="2" type="ORF">ASPCAL06238</name>
</gene>
<evidence type="ECO:0000313" key="2">
    <source>
        <dbReference type="EMBL" id="CEL05118.1"/>
    </source>
</evidence>
<evidence type="ECO:0000259" key="1">
    <source>
        <dbReference type="PROSITE" id="PS51747"/>
    </source>
</evidence>
<sequence length="164" mass="17632">MVSQTDITHLNRCIALANEALVAGDSPFGSILVSSNGTILNEERNRIITTNDVTAHPELRLVQWAQKTLSPAECAASTVYTSGEHCPMCATAHAFAGMGRIVYAASTEQLVQWRREWGVPLGPVAPLGIREVAPGLVVEGPVQEVCGRVRELHRVKHLGGEIEG</sequence>
<dbReference type="GO" id="GO:0002100">
    <property type="term" value="P:tRNA wobble adenosine to inosine editing"/>
    <property type="evidence" value="ECO:0007669"/>
    <property type="project" value="InterPro"/>
</dbReference>
<keyword evidence="3" id="KW-1185">Reference proteome</keyword>
<dbReference type="Pfam" id="PF14437">
    <property type="entry name" value="MafB19-deam"/>
    <property type="match status" value="1"/>
</dbReference>
<dbReference type="CDD" id="cd01285">
    <property type="entry name" value="nucleoside_deaminase"/>
    <property type="match status" value="1"/>
</dbReference>
<dbReference type="GO" id="GO:0052717">
    <property type="term" value="F:tRNA-specific adenosine-34 deaminase activity"/>
    <property type="evidence" value="ECO:0007669"/>
    <property type="project" value="UniProtKB-EC"/>
</dbReference>
<dbReference type="STRING" id="454130.A0A0U5G3D9"/>
<protein>
    <recommendedName>
        <fullName evidence="1">CMP/dCMP-type deaminase domain-containing protein</fullName>
    </recommendedName>
</protein>
<dbReference type="OMA" id="GDHPENP"/>
<accession>A0A0U5G3D9</accession>
<dbReference type="InterPro" id="IPR002125">
    <property type="entry name" value="CMP_dCMP_dom"/>
</dbReference>